<keyword evidence="1" id="KW-0472">Membrane</keyword>
<keyword evidence="1" id="KW-1133">Transmembrane helix</keyword>
<organism evidence="2">
    <name type="scientific">Salinispirillum sp. LH 10-3-1</name>
    <dbReference type="NCBI Taxonomy" id="2952525"/>
    <lineage>
        <taxon>Bacteria</taxon>
        <taxon>Pseudomonadati</taxon>
        <taxon>Pseudomonadota</taxon>
        <taxon>Gammaproteobacteria</taxon>
        <taxon>Oceanospirillales</taxon>
        <taxon>Saccharospirillaceae</taxon>
        <taxon>Salinispirillum</taxon>
    </lineage>
</organism>
<dbReference type="AlphaFoldDB" id="A0AB38YE90"/>
<proteinExistence type="predicted"/>
<evidence type="ECO:0000313" key="2">
    <source>
        <dbReference type="EMBL" id="WLD57641.1"/>
    </source>
</evidence>
<feature type="transmembrane region" description="Helical" evidence="1">
    <location>
        <begin position="35"/>
        <end position="54"/>
    </location>
</feature>
<evidence type="ECO:0000256" key="1">
    <source>
        <dbReference type="SAM" id="Phobius"/>
    </source>
</evidence>
<dbReference type="EMBL" id="CP101717">
    <property type="protein sequence ID" value="WLD57641.1"/>
    <property type="molecule type" value="Genomic_DNA"/>
</dbReference>
<feature type="transmembrane region" description="Helical" evidence="1">
    <location>
        <begin position="9"/>
        <end position="29"/>
    </location>
</feature>
<accession>A0AB38YE90</accession>
<keyword evidence="1" id="KW-0812">Transmembrane</keyword>
<name>A0AB38YE90_9GAMM</name>
<gene>
    <name evidence="2" type="ORF">NFC81_13105</name>
</gene>
<reference evidence="2" key="1">
    <citation type="submission" date="2022-07" db="EMBL/GenBank/DDBJ databases">
        <title>Complete genome sequence of Salinispirillum sp. LH10-3-1 capable of multiple carbohydrate inversion isolated from a soda lake.</title>
        <authorList>
            <person name="Liu J."/>
            <person name="Zhai Y."/>
            <person name="Zhang H."/>
            <person name="Yang H."/>
            <person name="Qu J."/>
            <person name="Li J."/>
        </authorList>
    </citation>
    <scope>NUCLEOTIDE SEQUENCE</scope>
    <source>
        <strain evidence="2">LH 10-3-1</strain>
    </source>
</reference>
<dbReference type="RefSeq" id="WP_304994926.1">
    <property type="nucleotide sequence ID" value="NZ_CP101717.1"/>
</dbReference>
<sequence length="59" mass="6514">MKQKERDKLLSYVLGYTGVSALIALTDSMRRSKTLTVMVVIGLVGVLSFFYFLLNIGGV</sequence>
<protein>
    <submittedName>
        <fullName evidence="2">Uncharacterized protein</fullName>
    </submittedName>
</protein>